<dbReference type="Proteomes" id="UP000468901">
    <property type="component" value="Unassembled WGS sequence"/>
</dbReference>
<keyword evidence="1 3" id="KW-0378">Hydrolase</keyword>
<dbReference type="PANTHER" id="PTHR46018">
    <property type="entry name" value="ZINC PHOSPHODIESTERASE ELAC PROTEIN 1"/>
    <property type="match status" value="1"/>
</dbReference>
<evidence type="ECO:0000259" key="2">
    <source>
        <dbReference type="Pfam" id="PF00753"/>
    </source>
</evidence>
<comment type="caution">
    <text evidence="3">The sequence shown here is derived from an EMBL/GenBank/DDBJ whole genome shotgun (WGS) entry which is preliminary data.</text>
</comment>
<dbReference type="GO" id="GO:0042781">
    <property type="term" value="F:3'-tRNA processing endoribonuclease activity"/>
    <property type="evidence" value="ECO:0007669"/>
    <property type="project" value="TreeGrafter"/>
</dbReference>
<dbReference type="SUPFAM" id="SSF56281">
    <property type="entry name" value="Metallo-hydrolase/oxidoreductase"/>
    <property type="match status" value="1"/>
</dbReference>
<dbReference type="InterPro" id="IPR001279">
    <property type="entry name" value="Metallo-B-lactamas"/>
</dbReference>
<evidence type="ECO:0000313" key="3">
    <source>
        <dbReference type="EMBL" id="KAB7740393.1"/>
    </source>
</evidence>
<gene>
    <name evidence="3" type="ORF">F2P47_07640</name>
</gene>
<proteinExistence type="predicted"/>
<evidence type="ECO:0000256" key="1">
    <source>
        <dbReference type="ARBA" id="ARBA00022801"/>
    </source>
</evidence>
<dbReference type="CDD" id="cd07719">
    <property type="entry name" value="arylsulfatase_AtsA-like_MBL-fold"/>
    <property type="match status" value="1"/>
</dbReference>
<keyword evidence="4" id="KW-1185">Reference proteome</keyword>
<name>A0A6N6VHV6_9HYPH</name>
<dbReference type="Pfam" id="PF00753">
    <property type="entry name" value="Lactamase_B"/>
    <property type="match status" value="1"/>
</dbReference>
<dbReference type="PROSITE" id="PS51318">
    <property type="entry name" value="TAT"/>
    <property type="match status" value="1"/>
</dbReference>
<dbReference type="Gene3D" id="3.60.15.10">
    <property type="entry name" value="Ribonuclease Z/Hydroxyacylglutathione hydrolase-like"/>
    <property type="match status" value="1"/>
</dbReference>
<dbReference type="InterPro" id="IPR006311">
    <property type="entry name" value="TAT_signal"/>
</dbReference>
<dbReference type="RefSeq" id="WP_152215942.1">
    <property type="nucleotide sequence ID" value="NZ_WESC01000006.1"/>
</dbReference>
<reference evidence="3 4" key="1">
    <citation type="submission" date="2019-09" db="EMBL/GenBank/DDBJ databases">
        <title>Parvibaculum sedimenti sp. nov., isolated from sediment.</title>
        <authorList>
            <person name="Wang Y."/>
        </authorList>
    </citation>
    <scope>NUCLEOTIDE SEQUENCE [LARGE SCALE GENOMIC DNA]</scope>
    <source>
        <strain evidence="3 4">HXT-9</strain>
    </source>
</reference>
<organism evidence="3 4">
    <name type="scientific">Parvibaculum sedimenti</name>
    <dbReference type="NCBI Taxonomy" id="2608632"/>
    <lineage>
        <taxon>Bacteria</taxon>
        <taxon>Pseudomonadati</taxon>
        <taxon>Pseudomonadota</taxon>
        <taxon>Alphaproteobacteria</taxon>
        <taxon>Hyphomicrobiales</taxon>
        <taxon>Parvibaculaceae</taxon>
        <taxon>Parvibaculum</taxon>
    </lineage>
</organism>
<feature type="domain" description="Metallo-beta-lactamase" evidence="2">
    <location>
        <begin position="78"/>
        <end position="142"/>
    </location>
</feature>
<sequence length="401" mass="43044">MCHVIGEAIEVAVGRRQVLTGVAAGAAASLVLGKPASAAEIVSQRKRIEATKIEAAQYRTKLMLLGTAGGPAFWPGTDRRSTSSAVAVGDAIYMVDCGDGAGRRLQDAWGSETDGASAIKDVRALFLTHLHSDHIADYPTLILYGTFAGLQVKTPLKVFGPGRRGEMEPVFAPSGVAPTSLPVINPENPTPGTKDMTGYLYQAFATDLNDRVRDTHRPDPNLTIVAQDIVIPEIAGFKSPNETPEPKMEPFKVYEDDRVRVSAILVNHFPVWPAFAFRFDTDDGSIVFSGDTCVSENLIRLARGADILVHEVILSAWVDKILPAPRSEVEESIHNHLLNAHTPVEKVGKVAADAGVSMLVLSHIVPGNARSEELQTAQHGFGGKLVIGEDLLQIGVGKKRI</sequence>
<accession>A0A6N6VHV6</accession>
<protein>
    <submittedName>
        <fullName evidence="3">MBL fold metallo-hydrolase</fullName>
    </submittedName>
</protein>
<dbReference type="EMBL" id="WESC01000006">
    <property type="protein sequence ID" value="KAB7740393.1"/>
    <property type="molecule type" value="Genomic_DNA"/>
</dbReference>
<dbReference type="InterPro" id="IPR036866">
    <property type="entry name" value="RibonucZ/Hydroxyglut_hydro"/>
</dbReference>
<dbReference type="InterPro" id="IPR044094">
    <property type="entry name" value="AtsA-like_MBL-fold"/>
</dbReference>
<evidence type="ECO:0000313" key="4">
    <source>
        <dbReference type="Proteomes" id="UP000468901"/>
    </source>
</evidence>
<dbReference type="AlphaFoldDB" id="A0A6N6VHV6"/>
<dbReference type="PANTHER" id="PTHR46018:SF2">
    <property type="entry name" value="ZINC PHOSPHODIESTERASE ELAC PROTEIN 1"/>
    <property type="match status" value="1"/>
</dbReference>